<dbReference type="GO" id="GO:0003725">
    <property type="term" value="F:double-stranded RNA binding"/>
    <property type="evidence" value="ECO:0007669"/>
    <property type="project" value="TreeGrafter"/>
</dbReference>
<evidence type="ECO:0000256" key="1">
    <source>
        <dbReference type="ARBA" id="ARBA00022884"/>
    </source>
</evidence>
<gene>
    <name evidence="5" type="ORF">g.39275</name>
</gene>
<feature type="compositionally biased region" description="Polar residues" evidence="3">
    <location>
        <begin position="458"/>
        <end position="478"/>
    </location>
</feature>
<reference evidence="5" key="1">
    <citation type="submission" date="2015-11" db="EMBL/GenBank/DDBJ databases">
        <title>De novo transcriptome assembly of four potential Pierce s Disease insect vectors from Arizona vineyards.</title>
        <authorList>
            <person name="Tassone E.E."/>
        </authorList>
    </citation>
    <scope>NUCLEOTIDE SEQUENCE</scope>
</reference>
<evidence type="ECO:0000259" key="4">
    <source>
        <dbReference type="PROSITE" id="PS50137"/>
    </source>
</evidence>
<keyword evidence="1 2" id="KW-0694">RNA-binding</keyword>
<dbReference type="GO" id="GO:0070578">
    <property type="term" value="C:RISC-loading complex"/>
    <property type="evidence" value="ECO:0007669"/>
    <property type="project" value="TreeGrafter"/>
</dbReference>
<dbReference type="Pfam" id="PF00035">
    <property type="entry name" value="dsrm"/>
    <property type="match status" value="3"/>
</dbReference>
<dbReference type="PANTHER" id="PTHR46205:SF3">
    <property type="entry name" value="LOQUACIOUS, ISOFORM B"/>
    <property type="match status" value="1"/>
</dbReference>
<evidence type="ECO:0000256" key="2">
    <source>
        <dbReference type="PROSITE-ProRule" id="PRU00266"/>
    </source>
</evidence>
<dbReference type="InterPro" id="IPR014720">
    <property type="entry name" value="dsRBD_dom"/>
</dbReference>
<dbReference type="CDD" id="cd00048">
    <property type="entry name" value="DSRM_SF"/>
    <property type="match status" value="1"/>
</dbReference>
<protein>
    <recommendedName>
        <fullName evidence="4">DRBM domain-containing protein</fullName>
    </recommendedName>
</protein>
<dbReference type="GO" id="GO:0005737">
    <property type="term" value="C:cytoplasm"/>
    <property type="evidence" value="ECO:0007669"/>
    <property type="project" value="TreeGrafter"/>
</dbReference>
<feature type="region of interest" description="Disordered" evidence="3">
    <location>
        <begin position="453"/>
        <end position="478"/>
    </location>
</feature>
<dbReference type="GO" id="GO:0016442">
    <property type="term" value="C:RISC complex"/>
    <property type="evidence" value="ECO:0007669"/>
    <property type="project" value="TreeGrafter"/>
</dbReference>
<dbReference type="GO" id="GO:0070920">
    <property type="term" value="P:regulation of regulatory ncRNA processing"/>
    <property type="evidence" value="ECO:0007669"/>
    <property type="project" value="TreeGrafter"/>
</dbReference>
<evidence type="ECO:0000313" key="5">
    <source>
        <dbReference type="EMBL" id="JAS99667.1"/>
    </source>
</evidence>
<dbReference type="SMART" id="SM00358">
    <property type="entry name" value="DSRM"/>
    <property type="match status" value="3"/>
</dbReference>
<proteinExistence type="predicted"/>
<feature type="compositionally biased region" description="Basic and acidic residues" evidence="3">
    <location>
        <begin position="366"/>
        <end position="377"/>
    </location>
</feature>
<feature type="domain" description="DRBM" evidence="4">
    <location>
        <begin position="195"/>
        <end position="260"/>
    </location>
</feature>
<feature type="domain" description="DRBM" evidence="4">
    <location>
        <begin position="109"/>
        <end position="172"/>
    </location>
</feature>
<dbReference type="GO" id="GO:0030422">
    <property type="term" value="P:siRNA processing"/>
    <property type="evidence" value="ECO:0007669"/>
    <property type="project" value="TreeGrafter"/>
</dbReference>
<feature type="region of interest" description="Disordered" evidence="3">
    <location>
        <begin position="354"/>
        <end position="385"/>
    </location>
</feature>
<sequence>MTNKLTNPVGYLQEFCQRYRTAKFPDYIELPAVGPDHSREFSCKCLFDGFEVSGKGIQKKQAKSDAAKNMLLLLEEKNYFDKFGISETDSCLSTGVQPAAQHITSSLKNPISALQEYCQQNKLMLPMYFESSSTGGFICECSLYGSKTFGEGSNKKTAKTESASKMCNNLGILFCGDGLEKNIKDENVITYGDKNAVSALEELCSQNKNLPKPVYESMPQFMNQFGIVCNVGTLSAEGRDTTKKGAKLLAASKMLGKLIMNSNGIGIKTELVIPAKNINEFEDDSLNHKLQRNRLPTRSILAEFPLDDSDEEDVKPSVDDLEKLKALESLSLEDSVVEVEPLTVTEQQKVEITSSENGAVCSASDSSERKLREDRASGSHNPVTDSDAIRQLEDNFCLLKVSGRVVIRSLTSSSILNDLQDQKVTLTGVVFKHKEQDLGKSLKLEINNLDTKRPMKDVSTQKTPTSESLLRWAQKTQS</sequence>
<organism evidence="5">
    <name type="scientific">Homalodisca liturata</name>
    <dbReference type="NCBI Taxonomy" id="320908"/>
    <lineage>
        <taxon>Eukaryota</taxon>
        <taxon>Metazoa</taxon>
        <taxon>Ecdysozoa</taxon>
        <taxon>Arthropoda</taxon>
        <taxon>Hexapoda</taxon>
        <taxon>Insecta</taxon>
        <taxon>Pterygota</taxon>
        <taxon>Neoptera</taxon>
        <taxon>Paraneoptera</taxon>
        <taxon>Hemiptera</taxon>
        <taxon>Auchenorrhyncha</taxon>
        <taxon>Membracoidea</taxon>
        <taxon>Cicadellidae</taxon>
        <taxon>Cicadellinae</taxon>
        <taxon>Proconiini</taxon>
        <taxon>Homalodisca</taxon>
    </lineage>
</organism>
<dbReference type="GO" id="GO:0035197">
    <property type="term" value="F:siRNA binding"/>
    <property type="evidence" value="ECO:0007669"/>
    <property type="project" value="TreeGrafter"/>
</dbReference>
<name>A0A1B6JKH3_9HEMI</name>
<dbReference type="PANTHER" id="PTHR46205">
    <property type="entry name" value="LOQUACIOUS, ISOFORM B"/>
    <property type="match status" value="1"/>
</dbReference>
<dbReference type="GO" id="GO:0005634">
    <property type="term" value="C:nucleus"/>
    <property type="evidence" value="ECO:0007669"/>
    <property type="project" value="TreeGrafter"/>
</dbReference>
<dbReference type="EMBL" id="GECU01008039">
    <property type="protein sequence ID" value="JAS99667.1"/>
    <property type="molecule type" value="Transcribed_RNA"/>
</dbReference>
<dbReference type="PROSITE" id="PS50137">
    <property type="entry name" value="DS_RBD"/>
    <property type="match status" value="3"/>
</dbReference>
<dbReference type="InterPro" id="IPR051247">
    <property type="entry name" value="RLC_Component"/>
</dbReference>
<dbReference type="Gene3D" id="3.30.160.20">
    <property type="match status" value="3"/>
</dbReference>
<accession>A0A1B6JKH3</accession>
<dbReference type="SUPFAM" id="SSF54768">
    <property type="entry name" value="dsRNA-binding domain-like"/>
    <property type="match status" value="3"/>
</dbReference>
<evidence type="ECO:0000256" key="3">
    <source>
        <dbReference type="SAM" id="MobiDB-lite"/>
    </source>
</evidence>
<feature type="domain" description="DRBM" evidence="4">
    <location>
        <begin position="7"/>
        <end position="76"/>
    </location>
</feature>
<dbReference type="AlphaFoldDB" id="A0A1B6JKH3"/>